<keyword evidence="6" id="KW-0378">Hydrolase</keyword>
<dbReference type="InterPro" id="IPR027417">
    <property type="entry name" value="P-loop_NTPase"/>
</dbReference>
<evidence type="ECO:0000313" key="6">
    <source>
        <dbReference type="EMBL" id="CCJ35574.1"/>
    </source>
</evidence>
<gene>
    <name evidence="6" type="ordered locus">BN140_0651</name>
</gene>
<organism evidence="6 7">
    <name type="scientific">Methanoculleus bourgensis (strain ATCC 43281 / DSM 3045 / OCM 15 / MS2)</name>
    <name type="common">Methanogenium bourgense</name>
    <dbReference type="NCBI Taxonomy" id="1201294"/>
    <lineage>
        <taxon>Archaea</taxon>
        <taxon>Methanobacteriati</taxon>
        <taxon>Methanobacteriota</taxon>
        <taxon>Stenosarchaea group</taxon>
        <taxon>Methanomicrobia</taxon>
        <taxon>Methanomicrobiales</taxon>
        <taxon>Methanomicrobiaceae</taxon>
        <taxon>Methanoculleus</taxon>
    </lineage>
</organism>
<dbReference type="EMBL" id="HE964772">
    <property type="protein sequence ID" value="CCJ35574.1"/>
    <property type="molecule type" value="Genomic_DNA"/>
</dbReference>
<evidence type="ECO:0000256" key="3">
    <source>
        <dbReference type="SAM" id="MobiDB-lite"/>
    </source>
</evidence>
<protein>
    <submittedName>
        <fullName evidence="6">Helicase</fullName>
        <ecNumber evidence="6">3.6.1.-</ecNumber>
    </submittedName>
</protein>
<evidence type="ECO:0000259" key="4">
    <source>
        <dbReference type="PROSITE" id="PS51192"/>
    </source>
</evidence>
<evidence type="ECO:0000256" key="2">
    <source>
        <dbReference type="ARBA" id="ARBA00022840"/>
    </source>
</evidence>
<keyword evidence="1" id="KW-0547">Nucleotide-binding</keyword>
<dbReference type="GO" id="GO:0003676">
    <property type="term" value="F:nucleic acid binding"/>
    <property type="evidence" value="ECO:0007669"/>
    <property type="project" value="InterPro"/>
</dbReference>
<dbReference type="PANTHER" id="PTHR47957">
    <property type="entry name" value="ATP-DEPENDENT HELICASE HRQ1"/>
    <property type="match status" value="1"/>
</dbReference>
<dbReference type="PANTHER" id="PTHR47957:SF3">
    <property type="entry name" value="ATP-DEPENDENT HELICASE HRQ1"/>
    <property type="match status" value="1"/>
</dbReference>
<dbReference type="InterPro" id="IPR014001">
    <property type="entry name" value="Helicase_ATP-bd"/>
</dbReference>
<dbReference type="Gene3D" id="3.40.50.300">
    <property type="entry name" value="P-loop containing nucleotide triphosphate hydrolases"/>
    <property type="match status" value="2"/>
</dbReference>
<dbReference type="SMART" id="SM00487">
    <property type="entry name" value="DEXDc"/>
    <property type="match status" value="1"/>
</dbReference>
<dbReference type="InterPro" id="IPR011545">
    <property type="entry name" value="DEAD/DEAH_box_helicase_dom"/>
</dbReference>
<dbReference type="GO" id="GO:0016787">
    <property type="term" value="F:hydrolase activity"/>
    <property type="evidence" value="ECO:0007669"/>
    <property type="project" value="UniProtKB-KW"/>
</dbReference>
<dbReference type="PATRIC" id="fig|1201294.9.peg.712"/>
<dbReference type="InterPro" id="IPR001650">
    <property type="entry name" value="Helicase_C-like"/>
</dbReference>
<dbReference type="SMART" id="SM00490">
    <property type="entry name" value="HELICc"/>
    <property type="match status" value="1"/>
</dbReference>
<dbReference type="SUPFAM" id="SSF52540">
    <property type="entry name" value="P-loop containing nucleoside triphosphate hydrolases"/>
    <property type="match status" value="2"/>
</dbReference>
<dbReference type="Pfam" id="PF00271">
    <property type="entry name" value="Helicase_C"/>
    <property type="match status" value="1"/>
</dbReference>
<accession>I7LLR1</accession>
<evidence type="ECO:0000256" key="1">
    <source>
        <dbReference type="ARBA" id="ARBA00022741"/>
    </source>
</evidence>
<keyword evidence="7" id="KW-1185">Reference proteome</keyword>
<dbReference type="InterPro" id="IPR018973">
    <property type="entry name" value="MZB"/>
</dbReference>
<dbReference type="EC" id="3.6.1.-" evidence="6"/>
<dbReference type="KEGG" id="mbg:BN140_0651"/>
<dbReference type="PROSITE" id="PS51194">
    <property type="entry name" value="HELICASE_CTER"/>
    <property type="match status" value="1"/>
</dbReference>
<keyword evidence="2" id="KW-0067">ATP-binding</keyword>
<dbReference type="BioCyc" id="MBOU1201294:BN140_RS03275-MONOMER"/>
<feature type="domain" description="Helicase ATP-binding" evidence="4">
    <location>
        <begin position="169"/>
        <end position="378"/>
    </location>
</feature>
<evidence type="ECO:0000313" key="7">
    <source>
        <dbReference type="Proteomes" id="UP000009007"/>
    </source>
</evidence>
<dbReference type="GO" id="GO:0043138">
    <property type="term" value="F:3'-5' DNA helicase activity"/>
    <property type="evidence" value="ECO:0007669"/>
    <property type="project" value="TreeGrafter"/>
</dbReference>
<proteinExistence type="predicted"/>
<dbReference type="Pfam" id="PF09369">
    <property type="entry name" value="MZB"/>
    <property type="match status" value="1"/>
</dbReference>
<reference evidence="7" key="1">
    <citation type="journal article" date="2012" name="J. Bacteriol.">
        <title>Complete genome sequence of the hydrogenotrophic, methanogenic archaeon Methanoculleus bourgensis strain MS2T, isolated from a sewage sludge digester.</title>
        <authorList>
            <person name="Maus I."/>
            <person name="Wibberg D."/>
            <person name="Stantscheff R."/>
            <person name="Eikmeyer F.G."/>
            <person name="Seffner A."/>
            <person name="Boelter J."/>
            <person name="Szczepanowski R."/>
            <person name="Blom J."/>
            <person name="Jaenicke S."/>
            <person name="Konig H."/>
            <person name="Puhler A."/>
            <person name="Schluter A."/>
        </authorList>
    </citation>
    <scope>NUCLEOTIDE SEQUENCE [LARGE SCALE GENOMIC DNA]</scope>
    <source>
        <strain evidence="7">ATCC 43281 / DSM 3045 / OCM 15 / MS2</strain>
    </source>
</reference>
<dbReference type="PROSITE" id="PS51192">
    <property type="entry name" value="HELICASE_ATP_BIND_1"/>
    <property type="match status" value="1"/>
</dbReference>
<keyword evidence="6" id="KW-0347">Helicase</keyword>
<dbReference type="GO" id="GO:0005524">
    <property type="term" value="F:ATP binding"/>
    <property type="evidence" value="ECO:0007669"/>
    <property type="project" value="UniProtKB-KW"/>
</dbReference>
<feature type="region of interest" description="Disordered" evidence="3">
    <location>
        <begin position="1"/>
        <end position="21"/>
    </location>
</feature>
<dbReference type="GO" id="GO:0006289">
    <property type="term" value="P:nucleotide-excision repair"/>
    <property type="evidence" value="ECO:0007669"/>
    <property type="project" value="TreeGrafter"/>
</dbReference>
<sequence>MRHGESRPPPTGAAPTRGLSLGQCPLPQRAPKNNFFSLEPLLTHQSQKPIINLIVCNRDDPLRPMTNTSFDPVTALDTVAGAYRTFVSSFQKFKNPVIKEWIDRKIEEGTLLYKGPYIELARRYADGDSFATLTGEHILHPETPQYFTRDPADRSSPPVRLYRHQSDAIRSILSGKNTVVTSGTGSGKSFCFAIPVVSTCLEMQDRGLRGIKAILVYPMNALANSQYDDLAARLDGSGLKVAIYTGDTPHTYNEALITYRERTARDAPYDSELISREEIQRTPPDILITNYVMLEYILTRFEDKILFPPENLGILKYLVLDEIHTYTGKKGADTAYLIRRLKQHTGTTGTLRCIGTSATVREGEGERAGAAIAAFAAKLFGELFDSTSVIGETFLLPPRGTESKLPDRVLVGDDLLRVKEPGGDYLKELTEQLIGEPIGIQDPSAAYLGETLGSQKTIQFIEDQLADEPKSIPDLIRIYRATVRQDATYEEAAREIEAAFIAGMLSEVPVGDTLQKRFIPKMHMYFSQGREIKCCLSRDGPHLHDAGEVTCPVCAERGRTRITFPMVFCRACGQEYYSVELLTDGTVRPRDLDAPAQEGEALYLYLGEFSEERASPPEWWCTDSGAVKERYRTIATPRTGTYCPDCNKLTVDGEDGEICLCPEKLRVTLIEMPFRFCPSEGCGVSYDLRTRREFNKLFSFGTVGRSTATDILVSNMLITLPEKEQKVIAFSDNRQDTALQAAHMNNIQKRIHFRRGLYHALAHAENSLPLTEAGDAIFDTFMQYRADGALPQYEKDPGQGRMRRGSQAEPVYRKYLLLNAILEMGSTRQKNQPNLEDVGLLRVTYAGLDSLAEDDSLWEDVPQLSQAGPRRREDYLKGFLDIMRHNLAISSDFFMRPYEFAERIERFLNPDLIFHNELLSTRPTGYSDNARRETYRATVFRLTHPSGSLVRWTKKSLGTETTEEAQQIVEHVEAVLAGEGGLKQERIDRVGTLSMINPEIIELSLAPPGEVQVCRKCGQVTHFHELNLCINPNCTDLISLDLSNNYFRQEYTRSFREAVQLHAEEHSGQIDGETRKLLETRFRDSQDSLNVIVCTPTMELGIDIGTLSAVYLRNVPPSPSNYAQRAGRAGRKSQASMIITFCGVGSRRGPHDQYFYRYPAKMISGKIASPRFLMDNRMLIRAHIHALILEIITLKIPQKIDGILDFEKENLPMFTESISGVEEGLSRTRLGEMIEEHRVQILNAINEVLAEEKQSLDWLDDTFIIQTVDSFVSSFDGAFNLFRSEFSALLKELDEINIFLQRGRISDRQRGVYKRRRDSIEKKLNDMRNGGGDFTTYRYLGSQGFLPNYGFPTQVTSLAINYKGVFGSEEAELKRDRNIALVEYAPGNSVYFSGNRYSVRTPRLRTENNQPAMSTVLICPYCEAVFLDEKEISMTGGACRNCGASLENAAVIQHSIEMPDQLAESRSTITSDEEERQRLGYEVTRHYAPSGARQFYVAGDPGEPLLTLSYDHSGKIVSINHGPIPSDKDEPQSGFTLCTACNRWIFGKDGVKDHLDSTNEMKRCWRNGTEENIIRNIVLYTDTRHDVVKIDVPVPLDGEGNPLDEELYRSFFTTLAQAIIEGVQISMNVDVDEIRYFLMPDPENRKKSSIILYETSEGGAGILESIADRSTFHEVIRQSLTILHEYDEKKCDRACYECLCNYYNQFDHDLLDRKLVLPLLRSLQEAEVSIIPDRSSSAKDRFDELMSRCESSLEKQVLEAIYQAGLPLPDSGQEVIAEGDEMIARPDFAYQKNGHSIVIFVDGPDHEQEAQMRDDMRKRDRLDLMGYTVFPINYQDSLEERIKSLSKLLE</sequence>
<dbReference type="Proteomes" id="UP000009007">
    <property type="component" value="Chromosome I"/>
</dbReference>
<dbReference type="HOGENOM" id="CLU_001338_1_1_2"/>
<feature type="domain" description="Helicase C-terminal" evidence="5">
    <location>
        <begin position="1009"/>
        <end position="1179"/>
    </location>
</feature>
<dbReference type="Pfam" id="PF00270">
    <property type="entry name" value="DEAD"/>
    <property type="match status" value="1"/>
</dbReference>
<dbReference type="GO" id="GO:0036297">
    <property type="term" value="P:interstrand cross-link repair"/>
    <property type="evidence" value="ECO:0007669"/>
    <property type="project" value="TreeGrafter"/>
</dbReference>
<name>I7LLR1_METBM</name>
<evidence type="ECO:0000259" key="5">
    <source>
        <dbReference type="PROSITE" id="PS51194"/>
    </source>
</evidence>
<dbReference type="STRING" id="1201294.BN140_0651"/>